<dbReference type="FunFam" id="3.30.479.10:FF:000003">
    <property type="entry name" value="6-pyruvoyl tetrahydrobiopterin synthase"/>
    <property type="match status" value="1"/>
</dbReference>
<dbReference type="InterPro" id="IPR007115">
    <property type="entry name" value="6-PTP_synth/QueD"/>
</dbReference>
<evidence type="ECO:0000256" key="3">
    <source>
        <dbReference type="ARBA" id="ARBA00018141"/>
    </source>
</evidence>
<dbReference type="Gene3D" id="3.30.479.10">
    <property type="entry name" value="6-pyruvoyl tetrahydropterin synthase/QueD"/>
    <property type="match status" value="1"/>
</dbReference>
<dbReference type="Proteomes" id="UP000321301">
    <property type="component" value="Unassembled WGS sequence"/>
</dbReference>
<evidence type="ECO:0000256" key="8">
    <source>
        <dbReference type="PIRNR" id="PIRNR006113"/>
    </source>
</evidence>
<reference evidence="11 12" key="1">
    <citation type="submission" date="2019-07" db="EMBL/GenBank/DDBJ databases">
        <title>Whole genome shotgun sequence of Cyclobacterium qasimii NBRC 106168.</title>
        <authorList>
            <person name="Hosoyama A."/>
            <person name="Uohara A."/>
            <person name="Ohji S."/>
            <person name="Ichikawa N."/>
        </authorList>
    </citation>
    <scope>NUCLEOTIDE SEQUENCE [LARGE SCALE GENOMIC DNA]</scope>
    <source>
        <strain evidence="11 12">NBRC 106168</strain>
    </source>
</reference>
<proteinExistence type="inferred from homology"/>
<keyword evidence="5 8" id="KW-0862">Zinc</keyword>
<feature type="active site" description="Charge relay system" evidence="9">
    <location>
        <position position="81"/>
    </location>
</feature>
<sequence>MKIAIYRKEHFNAAHRLHNPKWSEEKNKAVFGKCNNPSYHGHNYDLVVKLSGPIDPDTGYVYDMKKLKDVIKEHITSKFDHKNLNLDVDEFKNLNPTAENIAVVIWNILREEIELKYDLTIRLYETERNFVEFSGD</sequence>
<dbReference type="PANTHER" id="PTHR12589:SF7">
    <property type="entry name" value="6-PYRUVOYL TETRAHYDROBIOPTERIN SYNTHASE"/>
    <property type="match status" value="1"/>
</dbReference>
<comment type="catalytic activity">
    <reaction evidence="7 8">
        <text>7,8-dihydroneopterin 3'-triphosphate + H2O = 6-carboxy-5,6,7,8-tetrahydropterin + triphosphate + acetaldehyde + 2 H(+)</text>
        <dbReference type="Rhea" id="RHEA:27966"/>
        <dbReference type="ChEBI" id="CHEBI:15343"/>
        <dbReference type="ChEBI" id="CHEBI:15377"/>
        <dbReference type="ChEBI" id="CHEBI:15378"/>
        <dbReference type="ChEBI" id="CHEBI:18036"/>
        <dbReference type="ChEBI" id="CHEBI:58462"/>
        <dbReference type="ChEBI" id="CHEBI:61032"/>
        <dbReference type="EC" id="4.1.2.50"/>
    </reaction>
</comment>
<feature type="binding site" evidence="10">
    <location>
        <position position="15"/>
    </location>
    <ligand>
        <name>Zn(2+)</name>
        <dbReference type="ChEBI" id="CHEBI:29105"/>
    </ligand>
</feature>
<dbReference type="PIRSF" id="PIRSF006113">
    <property type="entry name" value="PTP_synth"/>
    <property type="match status" value="1"/>
</dbReference>
<dbReference type="EMBL" id="BJYV01000022">
    <property type="protein sequence ID" value="GEO23370.1"/>
    <property type="molecule type" value="Genomic_DNA"/>
</dbReference>
<evidence type="ECO:0000256" key="4">
    <source>
        <dbReference type="ARBA" id="ARBA00022723"/>
    </source>
</evidence>
<comment type="similarity">
    <text evidence="2 8">Belongs to the PTPS family. QueD subfamily.</text>
</comment>
<feature type="active site" description="Proton acceptor" evidence="9">
    <location>
        <position position="34"/>
    </location>
</feature>
<dbReference type="AlphaFoldDB" id="A0A512CH49"/>
<evidence type="ECO:0000256" key="1">
    <source>
        <dbReference type="ARBA" id="ARBA00005061"/>
    </source>
</evidence>
<dbReference type="PANTHER" id="PTHR12589">
    <property type="entry name" value="PYRUVOYL TETRAHYDROBIOPTERIN SYNTHASE"/>
    <property type="match status" value="1"/>
</dbReference>
<dbReference type="InterPro" id="IPR038418">
    <property type="entry name" value="6-PTP_synth/QueD_sf"/>
</dbReference>
<dbReference type="EC" id="4.-.-.-" evidence="8"/>
<feature type="active site" description="Charge relay system" evidence="9">
    <location>
        <position position="125"/>
    </location>
</feature>
<comment type="pathway">
    <text evidence="1 8">Purine metabolism; 7-cyano-7-deazaguanine biosynthesis.</text>
</comment>
<dbReference type="SUPFAM" id="SSF55620">
    <property type="entry name" value="Tetrahydrobiopterin biosynthesis enzymes-like"/>
    <property type="match status" value="1"/>
</dbReference>
<comment type="caution">
    <text evidence="11">The sequence shown here is derived from an EMBL/GenBank/DDBJ whole genome shotgun (WGS) entry which is preliminary data.</text>
</comment>
<evidence type="ECO:0000256" key="10">
    <source>
        <dbReference type="PIRSR" id="PIRSR006113-2"/>
    </source>
</evidence>
<keyword evidence="4 8" id="KW-0479">Metal-binding</keyword>
<dbReference type="RefSeq" id="WP_020891780.1">
    <property type="nucleotide sequence ID" value="NZ_BJYV01000022.1"/>
</dbReference>
<evidence type="ECO:0000313" key="11">
    <source>
        <dbReference type="EMBL" id="GEO23370.1"/>
    </source>
</evidence>
<evidence type="ECO:0000256" key="6">
    <source>
        <dbReference type="ARBA" id="ARBA00023239"/>
    </source>
</evidence>
<keyword evidence="6 8" id="KW-0456">Lyase</keyword>
<evidence type="ECO:0000256" key="5">
    <source>
        <dbReference type="ARBA" id="ARBA00022833"/>
    </source>
</evidence>
<dbReference type="GO" id="GO:0008616">
    <property type="term" value="P:tRNA queuosine(34) biosynthetic process"/>
    <property type="evidence" value="ECO:0007669"/>
    <property type="project" value="UniProtKB-KW"/>
</dbReference>
<keyword evidence="8" id="KW-0671">Queuosine biosynthesis</keyword>
<gene>
    <name evidence="11" type="primary">ygcM</name>
    <name evidence="11" type="ORF">CQA01_39040</name>
</gene>
<feature type="binding site" evidence="10">
    <location>
        <position position="40"/>
    </location>
    <ligand>
        <name>Zn(2+)</name>
        <dbReference type="ChEBI" id="CHEBI:29105"/>
    </ligand>
</feature>
<protein>
    <recommendedName>
        <fullName evidence="3 8">6-carboxy-5,6,7,8-tetrahydropterin synthase</fullName>
        <ecNumber evidence="8">4.-.-.-</ecNumber>
    </recommendedName>
</protein>
<keyword evidence="12" id="KW-1185">Reference proteome</keyword>
<evidence type="ECO:0000256" key="7">
    <source>
        <dbReference type="ARBA" id="ARBA00048807"/>
    </source>
</evidence>
<dbReference type="UniPathway" id="UPA00391"/>
<feature type="binding site" evidence="10">
    <location>
        <position position="42"/>
    </location>
    <ligand>
        <name>Zn(2+)</name>
        <dbReference type="ChEBI" id="CHEBI:29105"/>
    </ligand>
</feature>
<accession>A0A512CH49</accession>
<organism evidence="11 12">
    <name type="scientific">Cyclobacterium qasimii</name>
    <dbReference type="NCBI Taxonomy" id="1350429"/>
    <lineage>
        <taxon>Bacteria</taxon>
        <taxon>Pseudomonadati</taxon>
        <taxon>Bacteroidota</taxon>
        <taxon>Cytophagia</taxon>
        <taxon>Cytophagales</taxon>
        <taxon>Cyclobacteriaceae</taxon>
        <taxon>Cyclobacterium</taxon>
    </lineage>
</organism>
<comment type="cofactor">
    <cofactor evidence="8 10">
        <name>Zn(2+)</name>
        <dbReference type="ChEBI" id="CHEBI:29105"/>
    </cofactor>
    <text evidence="8 10">Binds 1 zinc ion per subunit.</text>
</comment>
<evidence type="ECO:0000313" key="12">
    <source>
        <dbReference type="Proteomes" id="UP000321301"/>
    </source>
</evidence>
<dbReference type="GO" id="GO:0070497">
    <property type="term" value="F:6-carboxytetrahydropterin synthase activity"/>
    <property type="evidence" value="ECO:0007669"/>
    <property type="project" value="UniProtKB-EC"/>
</dbReference>
<evidence type="ECO:0000256" key="9">
    <source>
        <dbReference type="PIRSR" id="PIRSR006113-1"/>
    </source>
</evidence>
<evidence type="ECO:0000256" key="2">
    <source>
        <dbReference type="ARBA" id="ARBA00008900"/>
    </source>
</evidence>
<name>A0A512CH49_9BACT</name>
<dbReference type="GO" id="GO:0046872">
    <property type="term" value="F:metal ion binding"/>
    <property type="evidence" value="ECO:0007669"/>
    <property type="project" value="UniProtKB-KW"/>
</dbReference>
<dbReference type="Pfam" id="PF01242">
    <property type="entry name" value="PTPS"/>
    <property type="match status" value="1"/>
</dbReference>